<dbReference type="EMBL" id="GBEZ01028022">
    <property type="protein sequence ID" value="JAC59360.1"/>
    <property type="molecule type" value="Transcribed_RNA"/>
</dbReference>
<dbReference type="PROSITE" id="PS50894">
    <property type="entry name" value="HPT"/>
    <property type="match status" value="1"/>
</dbReference>
<evidence type="ECO:0000256" key="2">
    <source>
        <dbReference type="PROSITE-ProRule" id="PRU00110"/>
    </source>
</evidence>
<dbReference type="SUPFAM" id="SSF47226">
    <property type="entry name" value="Histidine-containing phosphotransfer domain, HPT domain"/>
    <property type="match status" value="1"/>
</dbReference>
<dbReference type="GO" id="GO:0009736">
    <property type="term" value="P:cytokinin-activated signaling pathway"/>
    <property type="evidence" value="ECO:0007669"/>
    <property type="project" value="UniProtKB-KW"/>
</dbReference>
<dbReference type="Gene3D" id="1.20.120.160">
    <property type="entry name" value="HPT domain"/>
    <property type="match status" value="1"/>
</dbReference>
<dbReference type="InterPro" id="IPR011006">
    <property type="entry name" value="CheY-like_superfamily"/>
</dbReference>
<dbReference type="InterPro" id="IPR008207">
    <property type="entry name" value="Sig_transdc_His_kin_Hpt_dom"/>
</dbReference>
<protein>
    <recommendedName>
        <fullName evidence="3">HPt domain-containing protein</fullName>
    </recommendedName>
</protein>
<gene>
    <name evidence="5" type="ORF">TSPGSL018_30783</name>
    <name evidence="4" type="ORF">TSPGSL018_31570</name>
</gene>
<feature type="modified residue" description="Phosphohistidine" evidence="2">
    <location>
        <position position="350"/>
    </location>
</feature>
<evidence type="ECO:0000256" key="1">
    <source>
        <dbReference type="ARBA" id="ARBA00022864"/>
    </source>
</evidence>
<evidence type="ECO:0000313" key="4">
    <source>
        <dbReference type="EMBL" id="JAC59360.1"/>
    </source>
</evidence>
<keyword evidence="2" id="KW-0597">Phosphoprotein</keyword>
<feature type="non-terminal residue" evidence="5">
    <location>
        <position position="1"/>
    </location>
</feature>
<dbReference type="GO" id="GO:0000160">
    <property type="term" value="P:phosphorelay signal transduction system"/>
    <property type="evidence" value="ECO:0007669"/>
    <property type="project" value="InterPro"/>
</dbReference>
<dbReference type="InterPro" id="IPR036641">
    <property type="entry name" value="HPT_dom_sf"/>
</dbReference>
<dbReference type="Pfam" id="PF01627">
    <property type="entry name" value="Hpt"/>
    <property type="match status" value="1"/>
</dbReference>
<dbReference type="Gene3D" id="3.40.50.2300">
    <property type="match status" value="1"/>
</dbReference>
<name>A0A061RPT6_9CHLO</name>
<feature type="domain" description="HPt" evidence="3">
    <location>
        <begin position="311"/>
        <end position="413"/>
    </location>
</feature>
<keyword evidence="1" id="KW-0932">Cytokinin signaling pathway</keyword>
<evidence type="ECO:0000313" key="5">
    <source>
        <dbReference type="EMBL" id="JAC72665.1"/>
    </source>
</evidence>
<dbReference type="AlphaFoldDB" id="A0A061RPT6"/>
<sequence>PLVDVNYASTSCVVKNTISGFLNLILKMVSAAAVLILDDSCCNSLRVWAALSRRGITVDVVESTSQAILRLQQYPDKYSLILVSSKLTLRHIDVTADEISRVGKFNLVLFGPKPEDCRPEKWARITEDFCSTSSVEELLAEFCHIEEDPGASQRCSEVSVQHLRGLQALVFDQDTSSIWAVQQALDVAGIESCSANGIQECLAAMARELPDFILVSGSGLAAAQCVAQAKSESPALPCIGVGLDPGAECSTSGLLEAGADAVIEHPVELHKLLFYIHQLAGRGEGAFDERELEMPEPQVDMEHLLDTYDGDWEFLLELLDAFVGEGLEKMQSLTRAVLAEDISKIRFDSHALKGSSRSAGIPRLGDVYAGIEARAKELLNRADGQAGAGPSSGLLLQHIRLLTSVATQGFREVVKLQKGIEDMNSIKVEDALDWVDGRFGRLVDLLKASLGDLWLPVKGRDVASTSARMFEEHKLLEVATPDLWDVASEVIEQGPSSELGEVLEGELENLRDDLALLIGWRNLPKCCRD</sequence>
<evidence type="ECO:0000259" key="3">
    <source>
        <dbReference type="PROSITE" id="PS50894"/>
    </source>
</evidence>
<organism evidence="5">
    <name type="scientific">Tetraselmis sp. GSL018</name>
    <dbReference type="NCBI Taxonomy" id="582737"/>
    <lineage>
        <taxon>Eukaryota</taxon>
        <taxon>Viridiplantae</taxon>
        <taxon>Chlorophyta</taxon>
        <taxon>core chlorophytes</taxon>
        <taxon>Chlorodendrophyceae</taxon>
        <taxon>Chlorodendrales</taxon>
        <taxon>Chlorodendraceae</taxon>
        <taxon>Tetraselmis</taxon>
    </lineage>
</organism>
<dbReference type="EMBL" id="GBEZ01013310">
    <property type="protein sequence ID" value="JAC72665.1"/>
    <property type="molecule type" value="Transcribed_RNA"/>
</dbReference>
<reference evidence="5" key="1">
    <citation type="submission" date="2014-05" db="EMBL/GenBank/DDBJ databases">
        <title>The transcriptome of the halophilic microalga Tetraselmis sp. GSL018 isolated from the Great Salt Lake, Utah.</title>
        <authorList>
            <person name="Jinkerson R.E."/>
            <person name="D'Adamo S."/>
            <person name="Posewitz M.C."/>
        </authorList>
    </citation>
    <scope>NUCLEOTIDE SEQUENCE</scope>
    <source>
        <strain evidence="5">GSL018</strain>
    </source>
</reference>
<accession>A0A061RPT6</accession>
<dbReference type="SUPFAM" id="SSF52172">
    <property type="entry name" value="CheY-like"/>
    <property type="match status" value="1"/>
</dbReference>
<proteinExistence type="predicted"/>